<keyword evidence="3" id="KW-1185">Reference proteome</keyword>
<protein>
    <submittedName>
        <fullName evidence="2">Uncharacterized protein</fullName>
    </submittedName>
</protein>
<dbReference type="EMBL" id="CP141261">
    <property type="protein sequence ID" value="WRL62164.1"/>
    <property type="molecule type" value="Genomic_DNA"/>
</dbReference>
<reference evidence="2 3" key="1">
    <citation type="submission" date="2023-12" db="EMBL/GenBank/DDBJ databases">
        <title>Blastococcus brunescens sp. nov., an actonobacterium isolated from sandstone collected in sahara desert.</title>
        <authorList>
            <person name="Gtari M."/>
            <person name="Ghodhbane F."/>
        </authorList>
    </citation>
    <scope>NUCLEOTIDE SEQUENCE [LARGE SCALE GENOMIC DNA]</scope>
    <source>
        <strain evidence="2 3">BMG 8361</strain>
    </source>
</reference>
<accession>A0ABZ1AYI8</accession>
<evidence type="ECO:0000313" key="2">
    <source>
        <dbReference type="EMBL" id="WRL62164.1"/>
    </source>
</evidence>
<dbReference type="RefSeq" id="WP_324273519.1">
    <property type="nucleotide sequence ID" value="NZ_CP141261.1"/>
</dbReference>
<feature type="region of interest" description="Disordered" evidence="1">
    <location>
        <begin position="154"/>
        <end position="179"/>
    </location>
</feature>
<gene>
    <name evidence="2" type="ORF">U6N30_19195</name>
</gene>
<evidence type="ECO:0000256" key="1">
    <source>
        <dbReference type="SAM" id="MobiDB-lite"/>
    </source>
</evidence>
<organism evidence="2 3">
    <name type="scientific">Blastococcus brunescens</name>
    <dbReference type="NCBI Taxonomy" id="1564165"/>
    <lineage>
        <taxon>Bacteria</taxon>
        <taxon>Bacillati</taxon>
        <taxon>Actinomycetota</taxon>
        <taxon>Actinomycetes</taxon>
        <taxon>Geodermatophilales</taxon>
        <taxon>Geodermatophilaceae</taxon>
        <taxon>Blastococcus</taxon>
    </lineage>
</organism>
<evidence type="ECO:0000313" key="3">
    <source>
        <dbReference type="Proteomes" id="UP001324287"/>
    </source>
</evidence>
<name>A0ABZ1AYI8_9ACTN</name>
<sequence length="179" mass="18814">MARPALLDPVQALTGGGAHAFLAHQSDGRTPVAYDPCQPIHYVIRPDNAPDGGAELVHEAFARVADVTGLTFVHDGGAGEQASRTWDVDRYDRPWSPVLVTWETTEEEPEYLTDVVGQAGSDSLPIDGVLIYTTGTVSLSASAFDRMLASSWGPSAPGPSCSTRSATSWASTTSPTGPS</sequence>
<proteinExistence type="predicted"/>
<dbReference type="Proteomes" id="UP001324287">
    <property type="component" value="Chromosome"/>
</dbReference>